<dbReference type="InterPro" id="IPR008969">
    <property type="entry name" value="CarboxyPept-like_regulatory"/>
</dbReference>
<dbReference type="Proteomes" id="UP000886069">
    <property type="component" value="Unassembled WGS sequence"/>
</dbReference>
<reference evidence="1" key="1">
    <citation type="journal article" date="2020" name="mSystems">
        <title>Genome- and Community-Level Interaction Insights into Carbon Utilization and Element Cycling Functions of Hydrothermarchaeota in Hydrothermal Sediment.</title>
        <authorList>
            <person name="Zhou Z."/>
            <person name="Liu Y."/>
            <person name="Xu W."/>
            <person name="Pan J."/>
            <person name="Luo Z.H."/>
            <person name="Li M."/>
        </authorList>
    </citation>
    <scope>NUCLEOTIDE SEQUENCE [LARGE SCALE GENOMIC DNA]</scope>
    <source>
        <strain evidence="1">SpSt-1233</strain>
    </source>
</reference>
<dbReference type="GO" id="GO:0004180">
    <property type="term" value="F:carboxypeptidase activity"/>
    <property type="evidence" value="ECO:0007669"/>
    <property type="project" value="UniProtKB-KW"/>
</dbReference>
<name>A0A7V2F490_UNCEI</name>
<gene>
    <name evidence="1" type="ORF">ENO08_06945</name>
</gene>
<dbReference type="EMBL" id="DSEC01000494">
    <property type="protein sequence ID" value="HER44179.1"/>
    <property type="molecule type" value="Genomic_DNA"/>
</dbReference>
<dbReference type="AlphaFoldDB" id="A0A7V2F490"/>
<dbReference type="SUPFAM" id="SSF49464">
    <property type="entry name" value="Carboxypeptidase regulatory domain-like"/>
    <property type="match status" value="1"/>
</dbReference>
<evidence type="ECO:0000313" key="1">
    <source>
        <dbReference type="EMBL" id="HER44179.1"/>
    </source>
</evidence>
<organism evidence="1">
    <name type="scientific">Eiseniibacteriota bacterium</name>
    <dbReference type="NCBI Taxonomy" id="2212470"/>
    <lineage>
        <taxon>Bacteria</taxon>
        <taxon>Candidatus Eiseniibacteriota</taxon>
    </lineage>
</organism>
<accession>A0A7V2F490</accession>
<proteinExistence type="predicted"/>
<sequence>MESAEPFLRQTGCPAVEIRGGSIAVDDIERILSHPLHARLEAELVAAAVIALTGANPLEQTVRIMMDGEPVEGAVVSIDQIVTKLTDASGDARFACVLPGEHLLTVAIPGERRARLVPISVTGGSPLVLSLEP</sequence>
<keyword evidence="1" id="KW-0645">Protease</keyword>
<keyword evidence="1" id="KW-0121">Carboxypeptidase</keyword>
<keyword evidence="1" id="KW-0378">Hydrolase</keyword>
<comment type="caution">
    <text evidence="1">The sequence shown here is derived from an EMBL/GenBank/DDBJ whole genome shotgun (WGS) entry which is preliminary data.</text>
</comment>
<protein>
    <submittedName>
        <fullName evidence="1">Carboxypeptidase regulatory-like domain-containing protein</fullName>
    </submittedName>
</protein>